<accession>A0A0L6UF56</accession>
<feature type="non-terminal residue" evidence="1">
    <location>
        <position position="1"/>
    </location>
</feature>
<dbReference type="OrthoDB" id="2847449at2759"/>
<name>A0A0L6UF56_9BASI</name>
<comment type="caution">
    <text evidence="1">The sequence shown here is derived from an EMBL/GenBank/DDBJ whole genome shotgun (WGS) entry which is preliminary data.</text>
</comment>
<dbReference type="VEuPathDB" id="FungiDB:VP01_7300g1"/>
<reference evidence="1 2" key="1">
    <citation type="submission" date="2015-08" db="EMBL/GenBank/DDBJ databases">
        <title>Next Generation Sequencing and Analysis of the Genome of Puccinia sorghi L Schw, the Causal Agent of Maize Common Rust.</title>
        <authorList>
            <person name="Rochi L."/>
            <person name="Burguener G."/>
            <person name="Darino M."/>
            <person name="Turjanski A."/>
            <person name="Kreff E."/>
            <person name="Dieguez M.J."/>
            <person name="Sacco F."/>
        </authorList>
    </citation>
    <scope>NUCLEOTIDE SEQUENCE [LARGE SCALE GENOMIC DNA]</scope>
    <source>
        <strain evidence="1 2">RO10H11247</strain>
    </source>
</reference>
<keyword evidence="2" id="KW-1185">Reference proteome</keyword>
<dbReference type="Pfam" id="PF14223">
    <property type="entry name" value="Retrotran_gag_2"/>
    <property type="match status" value="1"/>
</dbReference>
<evidence type="ECO:0000313" key="1">
    <source>
        <dbReference type="EMBL" id="KNZ46395.1"/>
    </source>
</evidence>
<protein>
    <submittedName>
        <fullName evidence="1">Uncharacterized protein</fullName>
    </submittedName>
</protein>
<evidence type="ECO:0000313" key="2">
    <source>
        <dbReference type="Proteomes" id="UP000037035"/>
    </source>
</evidence>
<feature type="non-terminal residue" evidence="1">
    <location>
        <position position="246"/>
    </location>
</feature>
<dbReference type="AlphaFoldDB" id="A0A0L6UF56"/>
<sequence>GNIINGEPALDNTDNTILCAIILAKLLATTHSNVVATANEEDAQLLWKAIMKRFISSKPSNRSRVYNIFTSIEFDPSNIEKFITEVRSALVKMEDVGIKMEPNILTYDLLIRLPRSLDNIKNSITHSQNGEKIRPETRLDHLEIHINKIKVSTKSKIKSTSTTKFTKEESRCRKGFHNPKATHPKHRCWFLYPHLNLYTQEKAQDNNFSSFSTFSLSQPSIFIIDSGSTFHKVSKKDLFSNLDESK</sequence>
<dbReference type="EMBL" id="LAVV01012718">
    <property type="protein sequence ID" value="KNZ46395.1"/>
    <property type="molecule type" value="Genomic_DNA"/>
</dbReference>
<dbReference type="Proteomes" id="UP000037035">
    <property type="component" value="Unassembled WGS sequence"/>
</dbReference>
<organism evidence="1 2">
    <name type="scientific">Puccinia sorghi</name>
    <dbReference type="NCBI Taxonomy" id="27349"/>
    <lineage>
        <taxon>Eukaryota</taxon>
        <taxon>Fungi</taxon>
        <taxon>Dikarya</taxon>
        <taxon>Basidiomycota</taxon>
        <taxon>Pucciniomycotina</taxon>
        <taxon>Pucciniomycetes</taxon>
        <taxon>Pucciniales</taxon>
        <taxon>Pucciniaceae</taxon>
        <taxon>Puccinia</taxon>
    </lineage>
</organism>
<gene>
    <name evidence="1" type="ORF">VP01_7300g1</name>
</gene>
<proteinExistence type="predicted"/>